<evidence type="ECO:0000313" key="1">
    <source>
        <dbReference type="Proteomes" id="UP000515211"/>
    </source>
</evidence>
<evidence type="ECO:0000313" key="2">
    <source>
        <dbReference type="RefSeq" id="XP_052114792.1"/>
    </source>
</evidence>
<protein>
    <submittedName>
        <fullName evidence="2">Glutamate receptor 2.9</fullName>
    </submittedName>
</protein>
<gene>
    <name evidence="2" type="primary">LOC127745665</name>
</gene>
<sequence length="150" mass="17391">MVEGLFRCNRIDDAFILLEEVINKGIKLPYRKFDSFLMQLSTIGDLHAIHRLSDHMRKFYNHAMARRYALSQKRSFVHEILKDLGFHENQLKIYKSAEECNDLFTKGSANDGIDAAFDEVPFVMHLLGTYCSKYVMVEPRFKTGGFGFTI</sequence>
<dbReference type="GeneID" id="127745665"/>
<keyword evidence="2" id="KW-0675">Receptor</keyword>
<organism evidence="1 2">
    <name type="scientific">Arachis duranensis</name>
    <name type="common">Wild peanut</name>
    <dbReference type="NCBI Taxonomy" id="130453"/>
    <lineage>
        <taxon>Eukaryota</taxon>
        <taxon>Viridiplantae</taxon>
        <taxon>Streptophyta</taxon>
        <taxon>Embryophyta</taxon>
        <taxon>Tracheophyta</taxon>
        <taxon>Spermatophyta</taxon>
        <taxon>Magnoliopsida</taxon>
        <taxon>eudicotyledons</taxon>
        <taxon>Gunneridae</taxon>
        <taxon>Pentapetalae</taxon>
        <taxon>rosids</taxon>
        <taxon>fabids</taxon>
        <taxon>Fabales</taxon>
        <taxon>Fabaceae</taxon>
        <taxon>Papilionoideae</taxon>
        <taxon>50 kb inversion clade</taxon>
        <taxon>dalbergioids sensu lato</taxon>
        <taxon>Dalbergieae</taxon>
        <taxon>Pterocarpus clade</taxon>
        <taxon>Arachis</taxon>
    </lineage>
</organism>
<reference evidence="1" key="1">
    <citation type="journal article" date="2016" name="Nat. Genet.">
        <title>The genome sequences of Arachis duranensis and Arachis ipaensis, the diploid ancestors of cultivated peanut.</title>
        <authorList>
            <person name="Bertioli D.J."/>
            <person name="Cannon S.B."/>
            <person name="Froenicke L."/>
            <person name="Huang G."/>
            <person name="Farmer A.D."/>
            <person name="Cannon E.K."/>
            <person name="Liu X."/>
            <person name="Gao D."/>
            <person name="Clevenger J."/>
            <person name="Dash S."/>
            <person name="Ren L."/>
            <person name="Moretzsohn M.C."/>
            <person name="Shirasawa K."/>
            <person name="Huang W."/>
            <person name="Vidigal B."/>
            <person name="Abernathy B."/>
            <person name="Chu Y."/>
            <person name="Niederhuth C.E."/>
            <person name="Umale P."/>
            <person name="Araujo A.C."/>
            <person name="Kozik A."/>
            <person name="Kim K.D."/>
            <person name="Burow M.D."/>
            <person name="Varshney R.K."/>
            <person name="Wang X."/>
            <person name="Zhang X."/>
            <person name="Barkley N."/>
            <person name="Guimaraes P.M."/>
            <person name="Isobe S."/>
            <person name="Guo B."/>
            <person name="Liao B."/>
            <person name="Stalker H.T."/>
            <person name="Schmitz R.J."/>
            <person name="Scheffler B.E."/>
            <person name="Leal-Bertioli S.C."/>
            <person name="Xun X."/>
            <person name="Jackson S.A."/>
            <person name="Michelmore R."/>
            <person name="Ozias-Akins P."/>
        </authorList>
    </citation>
    <scope>NUCLEOTIDE SEQUENCE [LARGE SCALE GENOMIC DNA]</scope>
    <source>
        <strain evidence="1">cv. V14167</strain>
    </source>
</reference>
<dbReference type="RefSeq" id="XP_052114792.1">
    <property type="nucleotide sequence ID" value="XM_052258832.1"/>
</dbReference>
<dbReference type="Proteomes" id="UP000515211">
    <property type="component" value="Chromosome 1"/>
</dbReference>
<dbReference type="SUPFAM" id="SSF53850">
    <property type="entry name" value="Periplasmic binding protein-like II"/>
    <property type="match status" value="1"/>
</dbReference>
<reference evidence="2" key="2">
    <citation type="submission" date="2025-08" db="UniProtKB">
        <authorList>
            <consortium name="RefSeq"/>
        </authorList>
    </citation>
    <scope>IDENTIFICATION</scope>
    <source>
        <tissue evidence="2">Whole plant</tissue>
    </source>
</reference>
<keyword evidence="1" id="KW-1185">Reference proteome</keyword>
<proteinExistence type="predicted"/>
<dbReference type="KEGG" id="adu:127745665"/>
<accession>A0A9C6TQR6</accession>
<name>A0A9C6TQR6_ARADU</name>
<dbReference type="AlphaFoldDB" id="A0A9C6TQR6"/>